<dbReference type="Gene3D" id="3.40.50.2300">
    <property type="match status" value="2"/>
</dbReference>
<dbReference type="InterPro" id="IPR001508">
    <property type="entry name" value="Iono_Glu_rcpt_met"/>
</dbReference>
<reference evidence="27" key="2">
    <citation type="submission" date="2025-04" db="UniProtKB">
        <authorList>
            <consortium name="RefSeq"/>
        </authorList>
    </citation>
    <scope>IDENTIFICATION</scope>
    <source>
        <strain evidence="27">DH4</strain>
        <tissue evidence="27">Whole body</tissue>
    </source>
</reference>
<keyword evidence="11" id="KW-0325">Glycoprotein</keyword>
<evidence type="ECO:0000256" key="20">
    <source>
        <dbReference type="PIRSR" id="PIRSR601508-3"/>
    </source>
</evidence>
<evidence type="ECO:0000256" key="13">
    <source>
        <dbReference type="ARBA" id="ARBA00023273"/>
    </source>
</evidence>
<reference evidence="25" key="1">
    <citation type="submission" date="2021-01" db="UniProtKB">
        <authorList>
            <consortium name="EnsemblMetazoa"/>
        </authorList>
    </citation>
    <scope>IDENTIFICATION</scope>
    <source>
        <strain evidence="25">DH4</strain>
    </source>
</reference>
<evidence type="ECO:0000256" key="1">
    <source>
        <dbReference type="ARBA" id="ARBA00008685"/>
    </source>
</evidence>
<evidence type="ECO:0000256" key="17">
    <source>
        <dbReference type="ARBA" id="ARBA00034107"/>
    </source>
</evidence>
<organism evidence="25">
    <name type="scientific">Apis mellifera</name>
    <name type="common">Honeybee</name>
    <dbReference type="NCBI Taxonomy" id="7460"/>
    <lineage>
        <taxon>Eukaryota</taxon>
        <taxon>Metazoa</taxon>
        <taxon>Ecdysozoa</taxon>
        <taxon>Arthropoda</taxon>
        <taxon>Hexapoda</taxon>
        <taxon>Insecta</taxon>
        <taxon>Pterygota</taxon>
        <taxon>Neoptera</taxon>
        <taxon>Endopterygota</taxon>
        <taxon>Hymenoptera</taxon>
        <taxon>Apocrita</taxon>
        <taxon>Aculeata</taxon>
        <taxon>Apoidea</taxon>
        <taxon>Anthophila</taxon>
        <taxon>Apidae</taxon>
        <taxon>Apis</taxon>
    </lineage>
</organism>
<keyword evidence="10 27" id="KW-0675">Receptor</keyword>
<dbReference type="PANTHER" id="PTHR18966">
    <property type="entry name" value="IONOTROPIC GLUTAMATE RECEPTOR"/>
    <property type="match status" value="1"/>
</dbReference>
<dbReference type="GO" id="GO:0042734">
    <property type="term" value="C:presynaptic membrane"/>
    <property type="evidence" value="ECO:0007669"/>
    <property type="project" value="UniProtKB-SubCell"/>
</dbReference>
<dbReference type="SUPFAM" id="SSF53822">
    <property type="entry name" value="Periplasmic binding protein-like I"/>
    <property type="match status" value="1"/>
</dbReference>
<feature type="transmembrane region" description="Helical" evidence="21">
    <location>
        <begin position="616"/>
        <end position="638"/>
    </location>
</feature>
<feature type="binding site" evidence="18">
    <location>
        <position position="495"/>
    </location>
    <ligand>
        <name>L-glutamate</name>
        <dbReference type="ChEBI" id="CHEBI:29985"/>
    </ligand>
</feature>
<dbReference type="CDD" id="cd06382">
    <property type="entry name" value="PBP1_iGluR_Kainate"/>
    <property type="match status" value="1"/>
</dbReference>
<evidence type="ECO:0000256" key="22">
    <source>
        <dbReference type="SAM" id="SignalP"/>
    </source>
</evidence>
<evidence type="ECO:0000256" key="8">
    <source>
        <dbReference type="ARBA" id="ARBA00023065"/>
    </source>
</evidence>
<evidence type="ECO:0000256" key="14">
    <source>
        <dbReference type="ARBA" id="ARBA00023286"/>
    </source>
</evidence>
<feature type="transmembrane region" description="Helical" evidence="21">
    <location>
        <begin position="802"/>
        <end position="826"/>
    </location>
</feature>
<dbReference type="InterPro" id="IPR028082">
    <property type="entry name" value="Peripla_BP_I"/>
</dbReference>
<feature type="transmembrane region" description="Helical" evidence="21">
    <location>
        <begin position="540"/>
        <end position="559"/>
    </location>
</feature>
<keyword evidence="6 21" id="KW-1133">Transmembrane helix</keyword>
<feature type="domain" description="Ionotropic glutamate receptor C-terminal" evidence="23">
    <location>
        <begin position="410"/>
        <end position="778"/>
    </location>
</feature>
<evidence type="ECO:0000256" key="6">
    <source>
        <dbReference type="ARBA" id="ARBA00022989"/>
    </source>
</evidence>
<dbReference type="GO" id="GO:0045211">
    <property type="term" value="C:postsynaptic membrane"/>
    <property type="evidence" value="ECO:0007669"/>
    <property type="project" value="UniProtKB-SubCell"/>
</dbReference>
<feature type="site" description="Crucial to convey clamshell closure to channel opening" evidence="19">
    <location>
        <position position="645"/>
    </location>
</feature>
<evidence type="ECO:0000256" key="16">
    <source>
        <dbReference type="ARBA" id="ARBA00034104"/>
    </source>
</evidence>
<evidence type="ECO:0000313" key="26">
    <source>
        <dbReference type="Proteomes" id="UP000005203"/>
    </source>
</evidence>
<dbReference type="SUPFAM" id="SSF81324">
    <property type="entry name" value="Voltage-gated potassium channels"/>
    <property type="match status" value="1"/>
</dbReference>
<evidence type="ECO:0000256" key="10">
    <source>
        <dbReference type="ARBA" id="ARBA00023170"/>
    </source>
</evidence>
<evidence type="ECO:0000256" key="18">
    <source>
        <dbReference type="PIRSR" id="PIRSR601508-1"/>
    </source>
</evidence>
<feature type="chain" id="PRO_5044660145" evidence="22">
    <location>
        <begin position="22"/>
        <end position="957"/>
    </location>
</feature>
<dbReference type="Pfam" id="PF01094">
    <property type="entry name" value="ANF_receptor"/>
    <property type="match status" value="1"/>
</dbReference>
<feature type="domain" description="Ionotropic glutamate receptor L-glutamate and glycine-binding" evidence="24">
    <location>
        <begin position="420"/>
        <end position="484"/>
    </location>
</feature>
<dbReference type="OrthoDB" id="5984008at2759"/>
<keyword evidence="3" id="KW-1003">Cell membrane</keyword>
<dbReference type="Gene3D" id="1.10.287.70">
    <property type="match status" value="1"/>
</dbReference>
<dbReference type="Gene3D" id="3.40.190.10">
    <property type="entry name" value="Periplasmic binding protein-like II"/>
    <property type="match status" value="2"/>
</dbReference>
<accession>A0A7M7L3L1</accession>
<evidence type="ECO:0000256" key="21">
    <source>
        <dbReference type="SAM" id="Phobius"/>
    </source>
</evidence>
<evidence type="ECO:0000259" key="23">
    <source>
        <dbReference type="SMART" id="SM00079"/>
    </source>
</evidence>
<dbReference type="SMART" id="SM00918">
    <property type="entry name" value="Lig_chan-Glu_bd"/>
    <property type="match status" value="1"/>
</dbReference>
<keyword evidence="15" id="KW-0407">Ion channel</keyword>
<dbReference type="SMART" id="SM00079">
    <property type="entry name" value="PBPe"/>
    <property type="match status" value="1"/>
</dbReference>
<evidence type="ECO:0000256" key="15">
    <source>
        <dbReference type="ARBA" id="ARBA00023303"/>
    </source>
</evidence>
<dbReference type="InterPro" id="IPR019594">
    <property type="entry name" value="Glu/Gly-bd"/>
</dbReference>
<feature type="binding site" evidence="18">
    <location>
        <position position="667"/>
    </location>
    <ligand>
        <name>L-glutamate</name>
        <dbReference type="ChEBI" id="CHEBI:29985"/>
    </ligand>
</feature>
<evidence type="ECO:0000259" key="24">
    <source>
        <dbReference type="SMART" id="SM00918"/>
    </source>
</evidence>
<dbReference type="InterPro" id="IPR015683">
    <property type="entry name" value="Ionotropic_Glu_rcpt"/>
</dbReference>
<keyword evidence="12" id="KW-0628">Postsynaptic cell membrane</keyword>
<sequence>MNLGCLVAIVFVHQLLSDATALPSVVKIGAIFTHDQKDSSTELAFKYAVYKINKERLILPKTTLEYDIQYVPKDDSFHASKKACQQVKYGVQAVFGPSDPILGQHIHSICDALDIPHLEARLDLDTEAKEFSINLYPAQSLLNAAYQDIMEFLNWTKVAIIYEDDYGLVKLRELVRSPKSQEMEVNLRQADPDSYRQVLSEMKSKEIRNLIVDTRPEHMHHFLRMILQLQMNDYKYHYLFTTFDIETFDLEDFKYNFVNITAFRLVDAEDVGVRGILRDMERYQPSGNTILNKSRVIQAEPALMYDSVQVFAIGLRTLEQSHALRPANISCEMEHPWDGGLSLINYINSVEMKGISGPIEFKEGRRIQFKLDLLKLKQHSLVKVGEWRPGIGVNVTDTAAFFEPGAANVTLLVITILEIPYVMMHYEKNYTGNARFYGFCVDLLEAVAREVGFSYRLELVPDRKYGAKDPETGEWNGIVRELMRHKADLAVGSMTINYARESVIDFTKPFMNLGISILFKVPTSHPARLFSFMNPLAIQIWLYVLAAYVLVSVMMFVVARISPYEWNNPHPCHAGSEMVENQFSLANSFWFTIGTLMQQGSDLNPKATSTRIVGGIWWFFTLIIISSYTANLAAFLTVERMITPIENAEDLASQTDIAYGTLDSGSTMTFFRDSMIETYKKMWRFMENKKPSVFVPTYEEGIQRVLQGDYAFLMESTMLDYIVQRDCNLTQIGGLLDSKGYGIATPMGSPWRDKISLAILELQEKGEIQMLYDKWWKSPGDTCMRTEKGKESKANSLGVDNIGGVFVVLLCGLAFAVVIAIFEFCYNTRRSAPEQRAPVSIPICSDSLQGISQSVQQQTQQQSQQQQQQPNQQQESLCSEMARELCRALRCHASSRRRRTCEKCSTHVLGYPPDNPTATPLNGMRSQRSSLGVPTVELPPHVHMHHHAPPPHDYDGT</sequence>
<keyword evidence="7" id="KW-0770">Synapse</keyword>
<keyword evidence="5 22" id="KW-0732">Signal</keyword>
<evidence type="ECO:0000256" key="4">
    <source>
        <dbReference type="ARBA" id="ARBA00022692"/>
    </source>
</evidence>
<evidence type="ECO:0000256" key="7">
    <source>
        <dbReference type="ARBA" id="ARBA00023018"/>
    </source>
</evidence>
<keyword evidence="26" id="KW-1185">Reference proteome</keyword>
<dbReference type="FunFam" id="1.10.287.70:FF:000010">
    <property type="entry name" value="Putative glutamate receptor ionotropic kainate 1"/>
    <property type="match status" value="1"/>
</dbReference>
<feature type="binding site" evidence="18">
    <location>
        <position position="666"/>
    </location>
    <ligand>
        <name>L-glutamate</name>
        <dbReference type="ChEBI" id="CHEBI:29985"/>
    </ligand>
</feature>
<dbReference type="InterPro" id="IPR001828">
    <property type="entry name" value="ANF_lig-bd_rcpt"/>
</dbReference>
<dbReference type="AlphaFoldDB" id="A0A7M7L3L1"/>
<dbReference type="RefSeq" id="XP_026296137.1">
    <property type="nucleotide sequence ID" value="XM_026440352.1"/>
</dbReference>
<evidence type="ECO:0000256" key="12">
    <source>
        <dbReference type="ARBA" id="ARBA00023257"/>
    </source>
</evidence>
<name>A0A7M7L3L1_APIME</name>
<feature type="disulfide bond" evidence="20">
    <location>
        <begin position="727"/>
        <end position="783"/>
    </location>
</feature>
<feature type="binding site" evidence="18">
    <location>
        <position position="500"/>
    </location>
    <ligand>
        <name>L-glutamate</name>
        <dbReference type="ChEBI" id="CHEBI:29985"/>
    </ligand>
</feature>
<dbReference type="FunFam" id="3.40.190.10:FF:000167">
    <property type="entry name" value="Eye-enriched kainate receptor, isoform B"/>
    <property type="match status" value="1"/>
</dbReference>
<evidence type="ECO:0000313" key="25">
    <source>
        <dbReference type="EnsemblMetazoa" id="XP_026296137"/>
    </source>
</evidence>
<evidence type="ECO:0000256" key="3">
    <source>
        <dbReference type="ARBA" id="ARBA00022475"/>
    </source>
</evidence>
<evidence type="ECO:0000256" key="19">
    <source>
        <dbReference type="PIRSR" id="PIRSR601508-2"/>
    </source>
</evidence>
<dbReference type="Pfam" id="PF00060">
    <property type="entry name" value="Lig_chan"/>
    <property type="match status" value="1"/>
</dbReference>
<evidence type="ECO:0000256" key="5">
    <source>
        <dbReference type="ARBA" id="ARBA00022729"/>
    </source>
</evidence>
<dbReference type="EnsemblMetazoa" id="XM_026440352">
    <property type="protein sequence ID" value="XP_026296137"/>
    <property type="gene ID" value="LOC412993"/>
</dbReference>
<keyword evidence="8" id="KW-0406">Ion transport</keyword>
<dbReference type="GO" id="GO:0038023">
    <property type="term" value="F:signaling receptor activity"/>
    <property type="evidence" value="ECO:0007669"/>
    <property type="project" value="InterPro"/>
</dbReference>
<evidence type="ECO:0000313" key="27">
    <source>
        <dbReference type="RefSeq" id="XP_026296137.1"/>
    </source>
</evidence>
<accession>A0A8B8GWS6</accession>
<keyword evidence="2" id="KW-0813">Transport</keyword>
<dbReference type="InterPro" id="IPR001320">
    <property type="entry name" value="Iontro_rcpt_C"/>
</dbReference>
<gene>
    <name evidence="27" type="primary">LOC412993</name>
</gene>
<keyword evidence="13" id="KW-0966">Cell projection</keyword>
<dbReference type="GO" id="GO:0015276">
    <property type="term" value="F:ligand-gated monoatomic ion channel activity"/>
    <property type="evidence" value="ECO:0007669"/>
    <property type="project" value="InterPro"/>
</dbReference>
<evidence type="ECO:0000256" key="2">
    <source>
        <dbReference type="ARBA" id="ARBA00022448"/>
    </source>
</evidence>
<dbReference type="Pfam" id="PF10613">
    <property type="entry name" value="Lig_chan-Glu_bd"/>
    <property type="match status" value="1"/>
</dbReference>
<dbReference type="Proteomes" id="UP000005203">
    <property type="component" value="Linkage group LG4"/>
</dbReference>
<dbReference type="PRINTS" id="PR00177">
    <property type="entry name" value="NMDARECEPTOR"/>
</dbReference>
<protein>
    <submittedName>
        <fullName evidence="27">Glutamate receptor ionotropic, kainate 2 isoform X2</fullName>
    </submittedName>
</protein>
<evidence type="ECO:0000256" key="11">
    <source>
        <dbReference type="ARBA" id="ARBA00023180"/>
    </source>
</evidence>
<proteinExistence type="inferred from homology"/>
<keyword evidence="20" id="KW-1015">Disulfide bond</keyword>
<evidence type="ECO:0000256" key="9">
    <source>
        <dbReference type="ARBA" id="ARBA00023136"/>
    </source>
</evidence>
<keyword evidence="4 21" id="KW-0812">Transmembrane</keyword>
<dbReference type="GeneID" id="412993"/>
<feature type="site" description="Interaction with the cone snail toxin Con-ikot-ikot" evidence="19">
    <location>
        <position position="672"/>
    </location>
</feature>
<keyword evidence="14" id="KW-1071">Ligand-gated ion channel</keyword>
<keyword evidence="9 21" id="KW-0472">Membrane</keyword>
<dbReference type="FunFam" id="3.40.50.2300:FF:000106">
    <property type="entry name" value="Glutamate receptor ionotropic, kainate"/>
    <property type="match status" value="1"/>
</dbReference>
<dbReference type="FunFam" id="3.40.190.10:FF:000060">
    <property type="entry name" value="Glutamate receptor ionotropic, kainate 1"/>
    <property type="match status" value="1"/>
</dbReference>
<feature type="binding site" evidence="18">
    <location>
        <position position="715"/>
    </location>
    <ligand>
        <name>L-glutamate</name>
        <dbReference type="ChEBI" id="CHEBI:29985"/>
    </ligand>
</feature>
<comment type="similarity">
    <text evidence="1">Belongs to the glutamate-gated ion channel (TC 1.A.10.1) family.</text>
</comment>
<feature type="signal peptide" evidence="22">
    <location>
        <begin position="1"/>
        <end position="21"/>
    </location>
</feature>
<dbReference type="FunFam" id="3.40.190.10:FF:000072">
    <property type="entry name" value="glutamate receptor ionotropic, kainate 4"/>
    <property type="match status" value="1"/>
</dbReference>
<dbReference type="SUPFAM" id="SSF53850">
    <property type="entry name" value="Periplasmic binding protein-like II"/>
    <property type="match status" value="1"/>
</dbReference>
<comment type="subcellular location">
    <subcellularLocation>
        <location evidence="16">Postsynaptic cell membrane</location>
        <topology evidence="16">Multi-pass membrane protein</topology>
    </subcellularLocation>
    <subcellularLocation>
        <location evidence="17">Presynaptic cell membrane</location>
        <topology evidence="17">Multi-pass membrane protein</topology>
    </subcellularLocation>
</comment>